<protein>
    <submittedName>
        <fullName evidence="2">Uncharacterized protein</fullName>
    </submittedName>
</protein>
<dbReference type="AlphaFoldDB" id="A0A2N5TWK2"/>
<feature type="region of interest" description="Disordered" evidence="1">
    <location>
        <begin position="1"/>
        <end position="31"/>
    </location>
</feature>
<proteinExistence type="predicted"/>
<feature type="compositionally biased region" description="Basic and acidic residues" evidence="1">
    <location>
        <begin position="117"/>
        <end position="127"/>
    </location>
</feature>
<gene>
    <name evidence="2" type="ORF">PCASD_16583</name>
</gene>
<organism evidence="2 3">
    <name type="scientific">Puccinia coronata f. sp. avenae</name>
    <dbReference type="NCBI Taxonomy" id="200324"/>
    <lineage>
        <taxon>Eukaryota</taxon>
        <taxon>Fungi</taxon>
        <taxon>Dikarya</taxon>
        <taxon>Basidiomycota</taxon>
        <taxon>Pucciniomycotina</taxon>
        <taxon>Pucciniomycetes</taxon>
        <taxon>Pucciniales</taxon>
        <taxon>Pucciniaceae</taxon>
        <taxon>Puccinia</taxon>
    </lineage>
</organism>
<evidence type="ECO:0000313" key="3">
    <source>
        <dbReference type="Proteomes" id="UP000235392"/>
    </source>
</evidence>
<dbReference type="Proteomes" id="UP000235392">
    <property type="component" value="Unassembled WGS sequence"/>
</dbReference>
<name>A0A2N5TWK2_9BASI</name>
<feature type="region of interest" description="Disordered" evidence="1">
    <location>
        <begin position="67"/>
        <end position="95"/>
    </location>
</feature>
<accession>A0A2N5TWK2</accession>
<evidence type="ECO:0000313" key="2">
    <source>
        <dbReference type="EMBL" id="PLW29891.1"/>
    </source>
</evidence>
<feature type="region of interest" description="Disordered" evidence="1">
    <location>
        <begin position="107"/>
        <end position="139"/>
    </location>
</feature>
<comment type="caution">
    <text evidence="2">The sequence shown here is derived from an EMBL/GenBank/DDBJ whole genome shotgun (WGS) entry which is preliminary data.</text>
</comment>
<dbReference type="EMBL" id="PGCI01000316">
    <property type="protein sequence ID" value="PLW29891.1"/>
    <property type="molecule type" value="Genomic_DNA"/>
</dbReference>
<sequence length="161" mass="17881">MNIGKVAHSPPARKTDLPPVTEACPKPPVDQELYTPEEVAAMNAQERQWIYTRPYMCHQPAENLIDCEEEESVRSSSPDPHPKKQGNVGNGLTGAFKQMHVDPKKSFAHSGFSTARQDSRGETEYKPDLGAGQHQPNPHASHAYAGFCLPGRHPYLLEKRV</sequence>
<reference evidence="2 3" key="1">
    <citation type="submission" date="2017-11" db="EMBL/GenBank/DDBJ databases">
        <title>De novo assembly and phasing of dikaryotic genomes from two isolates of Puccinia coronata f. sp. avenae, the causal agent of oat crown rust.</title>
        <authorList>
            <person name="Miller M.E."/>
            <person name="Zhang Y."/>
            <person name="Omidvar V."/>
            <person name="Sperschneider J."/>
            <person name="Schwessinger B."/>
            <person name="Raley C."/>
            <person name="Palmer J.M."/>
            <person name="Garnica D."/>
            <person name="Upadhyaya N."/>
            <person name="Rathjen J."/>
            <person name="Taylor J.M."/>
            <person name="Park R.F."/>
            <person name="Dodds P.N."/>
            <person name="Hirsch C.D."/>
            <person name="Kianian S.F."/>
            <person name="Figueroa M."/>
        </authorList>
    </citation>
    <scope>NUCLEOTIDE SEQUENCE [LARGE SCALE GENOMIC DNA]</scope>
    <source>
        <strain evidence="2">12SD80</strain>
    </source>
</reference>
<evidence type="ECO:0000256" key="1">
    <source>
        <dbReference type="SAM" id="MobiDB-lite"/>
    </source>
</evidence>